<evidence type="ECO:0000313" key="3">
    <source>
        <dbReference type="Proteomes" id="UP001199916"/>
    </source>
</evidence>
<name>A0ABS8YAY4_9BACL</name>
<dbReference type="Proteomes" id="UP001199916">
    <property type="component" value="Unassembled WGS sequence"/>
</dbReference>
<sequence length="86" mass="9880">MERRDVDYDVHNMLVAKYGMSRDQAIAINENLSGKAKEIGLTLQFATLILTNTFDAHRLAKYAFNQGKMNPNAQGLFRAYFTYSWN</sequence>
<feature type="domain" description="DSBA-like thioredoxin" evidence="1">
    <location>
        <begin position="21"/>
        <end position="84"/>
    </location>
</feature>
<dbReference type="Pfam" id="PF01323">
    <property type="entry name" value="DSBA"/>
    <property type="match status" value="1"/>
</dbReference>
<dbReference type="Gene3D" id="3.40.30.10">
    <property type="entry name" value="Glutaredoxin"/>
    <property type="match status" value="1"/>
</dbReference>
<keyword evidence="3" id="KW-1185">Reference proteome</keyword>
<proteinExistence type="predicted"/>
<organism evidence="2 3">
    <name type="scientific">Paenibacillus profundus</name>
    <dbReference type="NCBI Taxonomy" id="1173085"/>
    <lineage>
        <taxon>Bacteria</taxon>
        <taxon>Bacillati</taxon>
        <taxon>Bacillota</taxon>
        <taxon>Bacilli</taxon>
        <taxon>Bacillales</taxon>
        <taxon>Paenibacillaceae</taxon>
        <taxon>Paenibacillus</taxon>
    </lineage>
</organism>
<accession>A0ABS8YAY4</accession>
<dbReference type="InterPro" id="IPR001853">
    <property type="entry name" value="DSBA-like_thioredoxin_dom"/>
</dbReference>
<comment type="caution">
    <text evidence="2">The sequence shown here is derived from an EMBL/GenBank/DDBJ whole genome shotgun (WGS) entry which is preliminary data.</text>
</comment>
<evidence type="ECO:0000313" key="2">
    <source>
        <dbReference type="EMBL" id="MCE5169121.1"/>
    </source>
</evidence>
<gene>
    <name evidence="2" type="ORF">LQV63_07345</name>
</gene>
<reference evidence="2 3" key="1">
    <citation type="submission" date="2021-11" db="EMBL/GenBank/DDBJ databases">
        <title>Draft genome sequence of Paenibacillus profundus YoMME, a new Gram-positive bacteria with exoelectrogenic properties.</title>
        <authorList>
            <person name="Hubenova Y."/>
            <person name="Hubenova E."/>
            <person name="Manasiev Y."/>
            <person name="Peykov S."/>
            <person name="Mitov M."/>
        </authorList>
    </citation>
    <scope>NUCLEOTIDE SEQUENCE [LARGE SCALE GENOMIC DNA]</scope>
    <source>
        <strain evidence="2 3">YoMME</strain>
    </source>
</reference>
<dbReference type="EMBL" id="JAJNBZ010000003">
    <property type="protein sequence ID" value="MCE5169121.1"/>
    <property type="molecule type" value="Genomic_DNA"/>
</dbReference>
<evidence type="ECO:0000259" key="1">
    <source>
        <dbReference type="Pfam" id="PF01323"/>
    </source>
</evidence>
<protein>
    <submittedName>
        <fullName evidence="2">DsbA family protein</fullName>
    </submittedName>
</protein>